<protein>
    <submittedName>
        <fullName evidence="1">Uncharacterized protein</fullName>
    </submittedName>
</protein>
<dbReference type="EMBL" id="HBUF01403138">
    <property type="protein sequence ID" value="CAG6737395.1"/>
    <property type="molecule type" value="Transcribed_RNA"/>
</dbReference>
<name>A0A8D8YYM7_9HEMI</name>
<organism evidence="1">
    <name type="scientific">Cacopsylla melanoneura</name>
    <dbReference type="NCBI Taxonomy" id="428564"/>
    <lineage>
        <taxon>Eukaryota</taxon>
        <taxon>Metazoa</taxon>
        <taxon>Ecdysozoa</taxon>
        <taxon>Arthropoda</taxon>
        <taxon>Hexapoda</taxon>
        <taxon>Insecta</taxon>
        <taxon>Pterygota</taxon>
        <taxon>Neoptera</taxon>
        <taxon>Paraneoptera</taxon>
        <taxon>Hemiptera</taxon>
        <taxon>Sternorrhyncha</taxon>
        <taxon>Psylloidea</taxon>
        <taxon>Psyllidae</taxon>
        <taxon>Psyllinae</taxon>
        <taxon>Cacopsylla</taxon>
    </lineage>
</organism>
<dbReference type="EMBL" id="HBUF01403137">
    <property type="protein sequence ID" value="CAG6737394.1"/>
    <property type="molecule type" value="Transcribed_RNA"/>
</dbReference>
<accession>A0A8D8YYM7</accession>
<dbReference type="AlphaFoldDB" id="A0A8D8YYM7"/>
<reference evidence="1" key="1">
    <citation type="submission" date="2021-05" db="EMBL/GenBank/DDBJ databases">
        <authorList>
            <person name="Alioto T."/>
            <person name="Alioto T."/>
            <person name="Gomez Garrido J."/>
        </authorList>
    </citation>
    <scope>NUCLEOTIDE SEQUENCE</scope>
</reference>
<evidence type="ECO:0000313" key="1">
    <source>
        <dbReference type="EMBL" id="CAG6737395.1"/>
    </source>
</evidence>
<sequence>MLIFINWLRWSDTVRSLTSASKLLSLMKILSSSVCDLGLVQVFVMLGIQLYLKKRDSNSITDGSFLFNKLKLKSPAIIIVWLILFLKRCSISSRVSKKRVLFTSCGGL</sequence>
<dbReference type="EMBL" id="HBUF01403139">
    <property type="protein sequence ID" value="CAG6737396.1"/>
    <property type="molecule type" value="Transcribed_RNA"/>
</dbReference>
<proteinExistence type="predicted"/>